<dbReference type="Pfam" id="PF00132">
    <property type="entry name" value="Hexapep"/>
    <property type="match status" value="1"/>
</dbReference>
<dbReference type="InterPro" id="IPR039369">
    <property type="entry name" value="LacA-like"/>
</dbReference>
<evidence type="ECO:0000313" key="8">
    <source>
        <dbReference type="EMBL" id="MBF5027336.1"/>
    </source>
</evidence>
<reference evidence="8" key="1">
    <citation type="submission" date="2020-11" db="EMBL/GenBank/DDBJ databases">
        <title>Genome seq and assembly of Planobacterium sp.</title>
        <authorList>
            <person name="Chhetri G."/>
        </authorList>
    </citation>
    <scope>NUCLEOTIDE SEQUENCE</scope>
    <source>
        <strain evidence="8">GCR5</strain>
    </source>
</reference>
<dbReference type="InterPro" id="IPR018357">
    <property type="entry name" value="Hexapep_transf_CS"/>
</dbReference>
<evidence type="ECO:0000256" key="1">
    <source>
        <dbReference type="ARBA" id="ARBA00007274"/>
    </source>
</evidence>
<keyword evidence="4 6" id="KW-0012">Acyltransferase</keyword>
<dbReference type="SMART" id="SM01266">
    <property type="entry name" value="Mac"/>
    <property type="match status" value="1"/>
</dbReference>
<organism evidence="8 9">
    <name type="scientific">Planobacterium oryzisoli</name>
    <dbReference type="NCBI Taxonomy" id="2771435"/>
    <lineage>
        <taxon>Bacteria</taxon>
        <taxon>Pseudomonadati</taxon>
        <taxon>Bacteroidota</taxon>
        <taxon>Flavobacteriia</taxon>
        <taxon>Flavobacteriales</taxon>
        <taxon>Weeksellaceae</taxon>
        <taxon>Chryseobacterium group</taxon>
        <taxon>Chryseobacterium</taxon>
    </lineage>
</organism>
<dbReference type="InterPro" id="IPR011004">
    <property type="entry name" value="Trimer_LpxA-like_sf"/>
</dbReference>
<evidence type="ECO:0000259" key="7">
    <source>
        <dbReference type="SMART" id="SM01266"/>
    </source>
</evidence>
<evidence type="ECO:0000256" key="4">
    <source>
        <dbReference type="ARBA" id="ARBA00023315"/>
    </source>
</evidence>
<proteinExistence type="inferred from homology"/>
<evidence type="ECO:0000256" key="2">
    <source>
        <dbReference type="ARBA" id="ARBA00022679"/>
    </source>
</evidence>
<dbReference type="GO" id="GO:0008870">
    <property type="term" value="F:galactoside O-acetyltransferase activity"/>
    <property type="evidence" value="ECO:0007669"/>
    <property type="project" value="TreeGrafter"/>
</dbReference>
<dbReference type="SUPFAM" id="SSF51161">
    <property type="entry name" value="Trimeric LpxA-like enzymes"/>
    <property type="match status" value="1"/>
</dbReference>
<dbReference type="PANTHER" id="PTHR43017">
    <property type="entry name" value="GALACTOSIDE O-ACETYLTRANSFERASE"/>
    <property type="match status" value="1"/>
</dbReference>
<sequence length="191" mass="21192">MTEKEKLTEGLLYDPMDRMLLEQRQQCKEHCHAYNQLSPSRLWERSRLLELIVGTCKGEATIEQPFYCDYGYNIHLGKNFYSNHHLVILDAAPVYFGDNVFVGPSCGFYTSGHPLEYEQRARGLEYALPIVVEDNVWIGGGVHVVPGVRIGKGSVIGAGSVVTKDIAPYSIAVGNPCRVIGSVPSNEPRHG</sequence>
<comment type="similarity">
    <text evidence="1 6">Belongs to the transferase hexapeptide repeat family.</text>
</comment>
<name>A0A931E7S6_9FLAO</name>
<accession>A0A931E7S6</accession>
<dbReference type="RefSeq" id="WP_194739267.1">
    <property type="nucleotide sequence ID" value="NZ_JADKYY010000006.1"/>
</dbReference>
<dbReference type="AlphaFoldDB" id="A0A931E7S6"/>
<evidence type="ECO:0000256" key="5">
    <source>
        <dbReference type="ARBA" id="ARBA00055587"/>
    </source>
</evidence>
<dbReference type="InterPro" id="IPR001451">
    <property type="entry name" value="Hexapep"/>
</dbReference>
<dbReference type="FunFam" id="2.160.10.10:FF:000025">
    <property type="entry name" value="Hexapeptide-repeat containing-acetyltransferase"/>
    <property type="match status" value="1"/>
</dbReference>
<keyword evidence="2 6" id="KW-0808">Transferase</keyword>
<dbReference type="Pfam" id="PF12464">
    <property type="entry name" value="Mac"/>
    <property type="match status" value="1"/>
</dbReference>
<evidence type="ECO:0000256" key="3">
    <source>
        <dbReference type="ARBA" id="ARBA00022737"/>
    </source>
</evidence>
<comment type="caution">
    <text evidence="8">The sequence shown here is derived from an EMBL/GenBank/DDBJ whole genome shotgun (WGS) entry which is preliminary data.</text>
</comment>
<evidence type="ECO:0000313" key="9">
    <source>
        <dbReference type="Proteomes" id="UP000694480"/>
    </source>
</evidence>
<keyword evidence="9" id="KW-1185">Reference proteome</keyword>
<dbReference type="InterPro" id="IPR024688">
    <property type="entry name" value="Mac_dom"/>
</dbReference>
<evidence type="ECO:0000256" key="6">
    <source>
        <dbReference type="RuleBase" id="RU367021"/>
    </source>
</evidence>
<feature type="domain" description="Maltose/galactoside acetyltransferase" evidence="7">
    <location>
        <begin position="4"/>
        <end position="58"/>
    </location>
</feature>
<dbReference type="CDD" id="cd03357">
    <property type="entry name" value="LbH_MAT_GAT"/>
    <property type="match status" value="1"/>
</dbReference>
<dbReference type="PROSITE" id="PS00101">
    <property type="entry name" value="HEXAPEP_TRANSFERASES"/>
    <property type="match status" value="1"/>
</dbReference>
<comment type="function">
    <text evidence="5">Acetyltransferase implicated in the O-acetylation of Nod factors.</text>
</comment>
<dbReference type="PANTHER" id="PTHR43017:SF1">
    <property type="entry name" value="ACETYLTRANSFERASE YJL218W-RELATED"/>
    <property type="match status" value="1"/>
</dbReference>
<dbReference type="EMBL" id="JADKYY010000006">
    <property type="protein sequence ID" value="MBF5027336.1"/>
    <property type="molecule type" value="Genomic_DNA"/>
</dbReference>
<protein>
    <recommendedName>
        <fullName evidence="6">Acetyltransferase</fullName>
        <ecNumber evidence="6">2.3.1.-</ecNumber>
    </recommendedName>
</protein>
<dbReference type="Gene3D" id="2.160.10.10">
    <property type="entry name" value="Hexapeptide repeat proteins"/>
    <property type="match status" value="1"/>
</dbReference>
<dbReference type="Proteomes" id="UP000694480">
    <property type="component" value="Unassembled WGS sequence"/>
</dbReference>
<gene>
    <name evidence="8" type="ORF">IC612_05940</name>
</gene>
<keyword evidence="3" id="KW-0677">Repeat</keyword>
<dbReference type="EC" id="2.3.1.-" evidence="6"/>